<evidence type="ECO:0000313" key="1">
    <source>
        <dbReference type="EMBL" id="ETW82013.1"/>
    </source>
</evidence>
<sequence>MRGIVFVYRGSSRPPRPKVPKCIRDVVVPEIDWATLFRTAMMILPDGTEMARSEWHRRKNSPLFSPTHFASIHYALINHRKARFNSGARTLACLLTYKKLKHARICR</sequence>
<dbReference type="AlphaFoldDB" id="W4K892"/>
<dbReference type="Proteomes" id="UP000030671">
    <property type="component" value="Unassembled WGS sequence"/>
</dbReference>
<dbReference type="GeneID" id="20673439"/>
<gene>
    <name evidence="1" type="ORF">HETIRDRAFT_418021</name>
</gene>
<proteinExistence type="predicted"/>
<dbReference type="HOGENOM" id="CLU_2210393_0_0_1"/>
<accession>W4K892</accession>
<protein>
    <submittedName>
        <fullName evidence="1">Uncharacterized protein</fullName>
    </submittedName>
</protein>
<dbReference type="KEGG" id="hir:HETIRDRAFT_418021"/>
<organism evidence="1 2">
    <name type="scientific">Heterobasidion irregulare (strain TC 32-1)</name>
    <dbReference type="NCBI Taxonomy" id="747525"/>
    <lineage>
        <taxon>Eukaryota</taxon>
        <taxon>Fungi</taxon>
        <taxon>Dikarya</taxon>
        <taxon>Basidiomycota</taxon>
        <taxon>Agaricomycotina</taxon>
        <taxon>Agaricomycetes</taxon>
        <taxon>Russulales</taxon>
        <taxon>Bondarzewiaceae</taxon>
        <taxon>Heterobasidion</taxon>
        <taxon>Heterobasidion annosum species complex</taxon>
    </lineage>
</organism>
<dbReference type="InParanoid" id="W4K892"/>
<name>W4K892_HETIT</name>
<evidence type="ECO:0000313" key="2">
    <source>
        <dbReference type="Proteomes" id="UP000030671"/>
    </source>
</evidence>
<dbReference type="RefSeq" id="XP_009546596.1">
    <property type="nucleotide sequence ID" value="XM_009548301.1"/>
</dbReference>
<keyword evidence="2" id="KW-1185">Reference proteome</keyword>
<reference evidence="1 2" key="1">
    <citation type="journal article" date="2012" name="New Phytol.">
        <title>Insight into trade-off between wood decay and parasitism from the genome of a fungal forest pathogen.</title>
        <authorList>
            <person name="Olson A."/>
            <person name="Aerts A."/>
            <person name="Asiegbu F."/>
            <person name="Belbahri L."/>
            <person name="Bouzid O."/>
            <person name="Broberg A."/>
            <person name="Canback B."/>
            <person name="Coutinho P.M."/>
            <person name="Cullen D."/>
            <person name="Dalman K."/>
            <person name="Deflorio G."/>
            <person name="van Diepen L.T."/>
            <person name="Dunand C."/>
            <person name="Duplessis S."/>
            <person name="Durling M."/>
            <person name="Gonthier P."/>
            <person name="Grimwood J."/>
            <person name="Fossdal C.G."/>
            <person name="Hansson D."/>
            <person name="Henrissat B."/>
            <person name="Hietala A."/>
            <person name="Himmelstrand K."/>
            <person name="Hoffmeister D."/>
            <person name="Hogberg N."/>
            <person name="James T.Y."/>
            <person name="Karlsson M."/>
            <person name="Kohler A."/>
            <person name="Kues U."/>
            <person name="Lee Y.H."/>
            <person name="Lin Y.C."/>
            <person name="Lind M."/>
            <person name="Lindquist E."/>
            <person name="Lombard V."/>
            <person name="Lucas S."/>
            <person name="Lunden K."/>
            <person name="Morin E."/>
            <person name="Murat C."/>
            <person name="Park J."/>
            <person name="Raffaello T."/>
            <person name="Rouze P."/>
            <person name="Salamov A."/>
            <person name="Schmutz J."/>
            <person name="Solheim H."/>
            <person name="Stahlberg J."/>
            <person name="Velez H."/>
            <person name="de Vries R.P."/>
            <person name="Wiebenga A."/>
            <person name="Woodward S."/>
            <person name="Yakovlev I."/>
            <person name="Garbelotto M."/>
            <person name="Martin F."/>
            <person name="Grigoriev I.V."/>
            <person name="Stenlid J."/>
        </authorList>
    </citation>
    <scope>NUCLEOTIDE SEQUENCE [LARGE SCALE GENOMIC DNA]</scope>
    <source>
        <strain evidence="1 2">TC 32-1</strain>
    </source>
</reference>
<dbReference type="EMBL" id="KI925458">
    <property type="protein sequence ID" value="ETW82013.1"/>
    <property type="molecule type" value="Genomic_DNA"/>
</dbReference>